<reference evidence="1 2" key="1">
    <citation type="submission" date="2018-01" db="EMBL/GenBank/DDBJ databases">
        <authorList>
            <person name="Gaut B.S."/>
            <person name="Morton B.R."/>
            <person name="Clegg M.T."/>
            <person name="Duvall M.R."/>
        </authorList>
    </citation>
    <scope>NUCLEOTIDE SEQUENCE [LARGE SCALE GENOMIC DNA]</scope>
    <source>
        <strain evidence="1">GP69</strain>
    </source>
</reference>
<organism evidence="1 2">
    <name type="scientific">Acetatifactor muris</name>
    <dbReference type="NCBI Taxonomy" id="879566"/>
    <lineage>
        <taxon>Bacteria</taxon>
        <taxon>Bacillati</taxon>
        <taxon>Bacillota</taxon>
        <taxon>Clostridia</taxon>
        <taxon>Lachnospirales</taxon>
        <taxon>Lachnospiraceae</taxon>
        <taxon>Acetatifactor</taxon>
    </lineage>
</organism>
<name>A0A2K4ZL96_9FIRM</name>
<keyword evidence="2" id="KW-1185">Reference proteome</keyword>
<accession>A0A2K4ZL96</accession>
<evidence type="ECO:0000313" key="1">
    <source>
        <dbReference type="EMBL" id="SOY31263.1"/>
    </source>
</evidence>
<gene>
    <name evidence="1" type="ORF">AMURIS_03999</name>
</gene>
<proteinExistence type="predicted"/>
<dbReference type="OrthoDB" id="2084069at2"/>
<dbReference type="EMBL" id="OFSM01000023">
    <property type="protein sequence ID" value="SOY31263.1"/>
    <property type="molecule type" value="Genomic_DNA"/>
</dbReference>
<sequence>MSIQSQKKNMKTIHGLVSQNLGYIFGDRESGPNGAKKQFHTKSAVFLRALGRDLGFQDFKVTNNYGGIAVSGEITLMGMWSKGNGLYLQLFQSSMGRQSFLYRQISHMKDYTGERNQWLPADMFASGKYAELVDILLALRKPSKEEAEYAA</sequence>
<dbReference type="Proteomes" id="UP000236311">
    <property type="component" value="Unassembled WGS sequence"/>
</dbReference>
<dbReference type="AlphaFoldDB" id="A0A2K4ZL96"/>
<protein>
    <submittedName>
        <fullName evidence="1">Uncharacterized protein</fullName>
    </submittedName>
</protein>
<evidence type="ECO:0000313" key="2">
    <source>
        <dbReference type="Proteomes" id="UP000236311"/>
    </source>
</evidence>